<organism evidence="3 4">
    <name type="scientific">Clostridium aceticum</name>
    <dbReference type="NCBI Taxonomy" id="84022"/>
    <lineage>
        <taxon>Bacteria</taxon>
        <taxon>Bacillati</taxon>
        <taxon>Bacillota</taxon>
        <taxon>Clostridia</taxon>
        <taxon>Eubacteriales</taxon>
        <taxon>Clostridiaceae</taxon>
        <taxon>Clostridium</taxon>
    </lineage>
</organism>
<dbReference type="InterPro" id="IPR001667">
    <property type="entry name" value="DDH_dom"/>
</dbReference>
<dbReference type="Gene3D" id="3.10.310.30">
    <property type="match status" value="1"/>
</dbReference>
<feature type="domain" description="DHHA1" evidence="2">
    <location>
        <begin position="224"/>
        <end position="318"/>
    </location>
</feature>
<dbReference type="PANTHER" id="PTHR47618">
    <property type="entry name" value="BIFUNCTIONAL OLIGORIBONUCLEASE AND PAP PHOSPHATASE NRNA"/>
    <property type="match status" value="1"/>
</dbReference>
<dbReference type="STRING" id="84022.CACET_c19830"/>
<dbReference type="Proteomes" id="UP000035704">
    <property type="component" value="Chromosome"/>
</dbReference>
<sequence>MMGSMRNNPLSLLNINSKVAILSHVSPDGDSLGSLIALGLAIKKLCDEVCIFRNDIFPGKYKFLPEYQQVEEYKEDQPQIFDFCFILDCGDAKRLGYSEVILNKSKKIINIDHHVSNTEFGDINLLDTNASSTCEMVYNLLKDFQLPLDKDIATCLYTGIATDTGNFVYDNTTAYTHQVVADLMGFHIDLHKISYHLYQNKPLSSVKLLAHVLNHMEICFDGKVAIITVEDELLKSFNISSNDVDGVINYARDIEGIEIAILLKENTNKEVKVGFRAKKDVDVSLLAGKFGGGGHKKASGAAIEGTIEEVRKKLEEQITIDLGW</sequence>
<evidence type="ECO:0000313" key="4">
    <source>
        <dbReference type="Proteomes" id="UP000035704"/>
    </source>
</evidence>
<dbReference type="RefSeq" id="WP_052661525.1">
    <property type="nucleotide sequence ID" value="NZ_JYHU01000021.1"/>
</dbReference>
<dbReference type="PANTHER" id="PTHR47618:SF1">
    <property type="entry name" value="BIFUNCTIONAL OLIGORIBONUCLEASE AND PAP PHOSPHATASE NRNA"/>
    <property type="match status" value="1"/>
</dbReference>
<evidence type="ECO:0000259" key="1">
    <source>
        <dbReference type="Pfam" id="PF01368"/>
    </source>
</evidence>
<evidence type="ECO:0000313" key="3">
    <source>
        <dbReference type="EMBL" id="AKL95431.1"/>
    </source>
</evidence>
<reference evidence="3 4" key="1">
    <citation type="submission" date="2014-10" db="EMBL/GenBank/DDBJ databases">
        <title>Genome sequence of Clostridium aceticum DSM 1496.</title>
        <authorList>
            <person name="Poehlein A."/>
            <person name="Schiel-Bengelsdorf B."/>
            <person name="Gottschalk G."/>
            <person name="Duerre P."/>
            <person name="Daniel R."/>
        </authorList>
    </citation>
    <scope>NUCLEOTIDE SEQUENCE [LARGE SCALE GENOMIC DNA]</scope>
    <source>
        <strain evidence="3 4">DSM 1496</strain>
    </source>
</reference>
<feature type="domain" description="DDH" evidence="1">
    <location>
        <begin position="18"/>
        <end position="160"/>
    </location>
</feature>
<dbReference type="GO" id="GO:0016740">
    <property type="term" value="F:transferase activity"/>
    <property type="evidence" value="ECO:0007669"/>
    <property type="project" value="UniProtKB-KW"/>
</dbReference>
<name>A0A0G3W9S1_9CLOT</name>
<dbReference type="InterPro" id="IPR051319">
    <property type="entry name" value="Oligoribo/pAp-PDE_c-di-AMP_PDE"/>
</dbReference>
<dbReference type="KEGG" id="cace:CACET_c19830"/>
<dbReference type="AlphaFoldDB" id="A0A0G3W9S1"/>
<dbReference type="Gene3D" id="3.90.1640.10">
    <property type="entry name" value="inorganic pyrophosphatase (n-terminal core)"/>
    <property type="match status" value="1"/>
</dbReference>
<keyword evidence="3" id="KW-0808">Transferase</keyword>
<dbReference type="Pfam" id="PF02272">
    <property type="entry name" value="DHHA1"/>
    <property type="match status" value="1"/>
</dbReference>
<dbReference type="SUPFAM" id="SSF64182">
    <property type="entry name" value="DHH phosphoesterases"/>
    <property type="match status" value="1"/>
</dbReference>
<proteinExistence type="predicted"/>
<keyword evidence="4" id="KW-1185">Reference proteome</keyword>
<gene>
    <name evidence="3" type="ORF">CACET_c19830</name>
</gene>
<evidence type="ECO:0000259" key="2">
    <source>
        <dbReference type="Pfam" id="PF02272"/>
    </source>
</evidence>
<dbReference type="Pfam" id="PF01368">
    <property type="entry name" value="DHH"/>
    <property type="match status" value="1"/>
</dbReference>
<dbReference type="InterPro" id="IPR003156">
    <property type="entry name" value="DHHA1_dom"/>
</dbReference>
<protein>
    <submittedName>
        <fullName evidence="3">tRNA-nucleotidyltransferase poly(A) polymerase family</fullName>
    </submittedName>
</protein>
<dbReference type="InterPro" id="IPR038763">
    <property type="entry name" value="DHH_sf"/>
</dbReference>
<dbReference type="PATRIC" id="fig|84022.6.peg.1980"/>
<accession>A0A0G3W9S1</accession>
<dbReference type="GO" id="GO:0003676">
    <property type="term" value="F:nucleic acid binding"/>
    <property type="evidence" value="ECO:0007669"/>
    <property type="project" value="InterPro"/>
</dbReference>
<dbReference type="EMBL" id="CP009687">
    <property type="protein sequence ID" value="AKL95431.1"/>
    <property type="molecule type" value="Genomic_DNA"/>
</dbReference>